<name>A0A847R4Q3_9GAMM</name>
<dbReference type="SUPFAM" id="SSF53448">
    <property type="entry name" value="Nucleotide-diphospho-sugar transferases"/>
    <property type="match status" value="1"/>
</dbReference>
<dbReference type="InterPro" id="IPR001173">
    <property type="entry name" value="Glyco_trans_2-like"/>
</dbReference>
<proteinExistence type="predicted"/>
<organism evidence="3 4">
    <name type="scientific">Marinomonas profundi</name>
    <dbReference type="NCBI Taxonomy" id="2726122"/>
    <lineage>
        <taxon>Bacteria</taxon>
        <taxon>Pseudomonadati</taxon>
        <taxon>Pseudomonadota</taxon>
        <taxon>Gammaproteobacteria</taxon>
        <taxon>Oceanospirillales</taxon>
        <taxon>Oceanospirillaceae</taxon>
        <taxon>Marinomonas</taxon>
    </lineage>
</organism>
<dbReference type="RefSeq" id="WP_168827262.1">
    <property type="nucleotide sequence ID" value="NZ_CP073013.1"/>
</dbReference>
<dbReference type="CDD" id="cd00761">
    <property type="entry name" value="Glyco_tranf_GTA_type"/>
    <property type="match status" value="1"/>
</dbReference>
<dbReference type="GO" id="GO:0016740">
    <property type="term" value="F:transferase activity"/>
    <property type="evidence" value="ECO:0007669"/>
    <property type="project" value="UniProtKB-KW"/>
</dbReference>
<evidence type="ECO:0000313" key="4">
    <source>
        <dbReference type="Proteomes" id="UP000586067"/>
    </source>
</evidence>
<protein>
    <submittedName>
        <fullName evidence="3">Glycosyltransferase family 2 protein</fullName>
    </submittedName>
</protein>
<keyword evidence="1" id="KW-0472">Membrane</keyword>
<accession>A0A847R4Q3</accession>
<evidence type="ECO:0000313" key="3">
    <source>
        <dbReference type="EMBL" id="NLQ18981.1"/>
    </source>
</evidence>
<dbReference type="InterPro" id="IPR029044">
    <property type="entry name" value="Nucleotide-diphossugar_trans"/>
</dbReference>
<keyword evidence="1" id="KW-1133">Transmembrane helix</keyword>
<dbReference type="AlphaFoldDB" id="A0A847R4Q3"/>
<evidence type="ECO:0000256" key="1">
    <source>
        <dbReference type="SAM" id="Phobius"/>
    </source>
</evidence>
<dbReference type="Pfam" id="PF00535">
    <property type="entry name" value="Glycos_transf_2"/>
    <property type="match status" value="1"/>
</dbReference>
<comment type="caution">
    <text evidence="3">The sequence shown here is derived from an EMBL/GenBank/DDBJ whole genome shotgun (WGS) entry which is preliminary data.</text>
</comment>
<keyword evidence="4" id="KW-1185">Reference proteome</keyword>
<dbReference type="EMBL" id="JABAEK010000024">
    <property type="protein sequence ID" value="NLQ18981.1"/>
    <property type="molecule type" value="Genomic_DNA"/>
</dbReference>
<keyword evidence="1" id="KW-0812">Transmembrane</keyword>
<dbReference type="Proteomes" id="UP000586067">
    <property type="component" value="Unassembled WGS sequence"/>
</dbReference>
<evidence type="ECO:0000259" key="2">
    <source>
        <dbReference type="Pfam" id="PF00535"/>
    </source>
</evidence>
<dbReference type="Gene3D" id="3.90.550.10">
    <property type="entry name" value="Spore Coat Polysaccharide Biosynthesis Protein SpsA, Chain A"/>
    <property type="match status" value="1"/>
</dbReference>
<sequence>MSRKRFTFAVLCYNHQEYIVEHLESIKYLIDSYGDDWEVDLVVNDDASTDNTVRYLSYWLNENFSIFNNVKKIFNSSNSGTCASVLNILENVDTTRLKITAGDDVYSYENIFEHSSLSDNVSFSSGIPLILTENFINESIKTSLEVISSHHIYRGKKLIDRFIFLSNNNAPNMFYNFKNLTDPDTISFLKDYDVVEDWPLQVAIAEKNPDSIFTLSNKVFVYYRRTSGSSYITAEGRFFNDKVKVYNYLIERSDNFFSRFVLENRLWLFRKKNKFLNVFFNIAFYRFVFGFFLKIVTIFRSYSSFKKELLLVSHKEHYSLLKNRADYFMEDKS</sequence>
<feature type="domain" description="Glycosyltransferase 2-like" evidence="2">
    <location>
        <begin position="9"/>
        <end position="107"/>
    </location>
</feature>
<reference evidence="3 4" key="1">
    <citation type="submission" date="2020-04" db="EMBL/GenBank/DDBJ databases">
        <title>Marinomonas sp. M1K-6 isolated from the deep seawater of the Mariana Trench.</title>
        <authorList>
            <person name="Li Y."/>
        </authorList>
    </citation>
    <scope>NUCLEOTIDE SEQUENCE [LARGE SCALE GENOMIC DNA]</scope>
    <source>
        <strain evidence="3 4">M1K-6</strain>
    </source>
</reference>
<feature type="transmembrane region" description="Helical" evidence="1">
    <location>
        <begin position="275"/>
        <end position="299"/>
    </location>
</feature>
<gene>
    <name evidence="3" type="ORF">HGG82_15340</name>
</gene>
<keyword evidence="3" id="KW-0808">Transferase</keyword>